<keyword evidence="4" id="KW-0677">Repeat</keyword>
<dbReference type="InterPro" id="IPR039728">
    <property type="entry name" value="GLG1"/>
</dbReference>
<dbReference type="EMBL" id="CM008973">
    <property type="protein sequence ID" value="PNW74741.1"/>
    <property type="molecule type" value="Genomic_DNA"/>
</dbReference>
<dbReference type="OMA" id="ENEIFNM"/>
<evidence type="ECO:0000256" key="8">
    <source>
        <dbReference type="SAM" id="MobiDB-lite"/>
    </source>
</evidence>
<evidence type="ECO:0000256" key="1">
    <source>
        <dbReference type="ARBA" id="ARBA00004479"/>
    </source>
</evidence>
<dbReference type="InParanoid" id="A0A2K3D2H8"/>
<keyword evidence="12" id="KW-1185">Reference proteome</keyword>
<evidence type="ECO:0000313" key="12">
    <source>
        <dbReference type="Proteomes" id="UP000006906"/>
    </source>
</evidence>
<dbReference type="PANTHER" id="PTHR11884:SF1">
    <property type="entry name" value="GOLGI APPARATUS PROTEIN 1"/>
    <property type="match status" value="1"/>
</dbReference>
<dbReference type="InterPro" id="IPR001893">
    <property type="entry name" value="Cys-rich_GLG1_repeat"/>
</dbReference>
<dbReference type="KEGG" id="cre:CHLRE_12g512000v5"/>
<evidence type="ECO:0000256" key="5">
    <source>
        <dbReference type="ARBA" id="ARBA00022989"/>
    </source>
</evidence>
<feature type="compositionally biased region" description="Low complexity" evidence="8">
    <location>
        <begin position="157"/>
        <end position="181"/>
    </location>
</feature>
<dbReference type="RefSeq" id="XP_042918120.1">
    <property type="nucleotide sequence ID" value="XM_043068247.1"/>
</dbReference>
<feature type="signal peptide" evidence="10">
    <location>
        <begin position="1"/>
        <end position="25"/>
    </location>
</feature>
<feature type="compositionally biased region" description="Acidic residues" evidence="8">
    <location>
        <begin position="128"/>
        <end position="156"/>
    </location>
</feature>
<dbReference type="PROSITE" id="PS51257">
    <property type="entry name" value="PROKAR_LIPOPROTEIN"/>
    <property type="match status" value="1"/>
</dbReference>
<evidence type="ECO:0000256" key="3">
    <source>
        <dbReference type="ARBA" id="ARBA00022729"/>
    </source>
</evidence>
<dbReference type="GeneID" id="5716598"/>
<dbReference type="AlphaFoldDB" id="A0A2K3D2H8"/>
<dbReference type="Proteomes" id="UP000006906">
    <property type="component" value="Chromosome 12"/>
</dbReference>
<proteinExistence type="predicted"/>
<evidence type="ECO:0000256" key="9">
    <source>
        <dbReference type="SAM" id="Phobius"/>
    </source>
</evidence>
<keyword evidence="5 9" id="KW-1133">Transmembrane helix</keyword>
<name>A0A2K3D2H8_CHLRE</name>
<dbReference type="GO" id="GO:0000139">
    <property type="term" value="C:Golgi membrane"/>
    <property type="evidence" value="ECO:0007669"/>
    <property type="project" value="InterPro"/>
</dbReference>
<sequence>MKARAVFFGLVLLGCVALLPAFSAAADAAAADKPGVTASGNVTAAATTTAAVDAADAEAGKAAATTVKKDANAGSAAIAKAAAAAAKAAAAAAEAVNAAVEAAADEQQQQEETTDKKATKKKKKAAAAEEEEEAAEEEEMEEEAAADDEEAEEEEQGATTDVNAATTATTTAAADAQADNAKPADTKAADAQPADTKAADAKPATETKPAATETKPADTKDQNKKQRAKAPAFQNKVVDFAPAANVTFGDDIDDEGECKKEIEEYCDDVEEGEGQLADCISEQIAASEVPEDGDDVPDISDECREEVFAYKVQRNSNINANVPLAKACKIDADKFCNVTWFFGYKSGQVIACLRDVKSQVSKPCKQQLFKVMLEAAIDIRADPMLYEACKEDTETLCKGVKNGGGRIQACLRDKRMQLSWACEEQLFRQEMENADDIRLSVRLFSKCLPDKRKFCKDIEPGNARTKDCLEEHREELSTECKDEVDSMIERRVRDFRLDSRLRNVCENEIFNMCAYFGDLDDIDTYDSSVINCLQDYSGEIKNAECKSQVKKYLQLAAQDIRFDVPLAEACYEDRQKYCANVPPGSARVIRCLSNNRDNLSPVCRATLFDEEVRFSENIDFQYPMKSACIKEIDRFCKNIPHGGGKVIRCLQDNKNKKDFGKACADEVKGYELEMSKDYRFNFRLHKACQKDVDKLCPGLCQAKDGSPCGGKVLRCLTDKIDDIDDEACKKEVYYYEKMEVSNYNNDILLAEACRTDVEKFCNNIEAGEGRVHKCLRDNRKKLSDTCRKEELLLEEKEADSIELNVSLLKSCKAERQLFCDAVQPGQARVFRCLAENMNDADFGSNCKYQVINKLQRRQANWKLDPPLRKACRSDVLTYCAAEDSAISEDGLVYKCMIKNFEMLSEGCAKEVGRAVHMAFFVWQPDAIITVDCDDDINRLCLAERPNMASRAGAVGTCLATLLEKQDRGATARLLQAVTGASDATGGNPKLLSPACARLADIAEPPNMKQAFESSLTFALLKDQLEKIEITTGIPTVVRDRKGNAQGVSLTGWMAMLGMTAMIVLVIFGAYTGYRRFRGDSDRDYTLVVKQQHPK</sequence>
<evidence type="ECO:0000313" key="11">
    <source>
        <dbReference type="EMBL" id="PNW74741.1"/>
    </source>
</evidence>
<dbReference type="Pfam" id="PF00839">
    <property type="entry name" value="Cys_rich_FGFR"/>
    <property type="match status" value="10"/>
</dbReference>
<evidence type="ECO:0000256" key="6">
    <source>
        <dbReference type="ARBA" id="ARBA00023136"/>
    </source>
</evidence>
<dbReference type="PANTHER" id="PTHR11884">
    <property type="entry name" value="SELECTIN LIGAND RELATED"/>
    <property type="match status" value="1"/>
</dbReference>
<keyword evidence="2 9" id="KW-0812">Transmembrane</keyword>
<keyword evidence="6 9" id="KW-0472">Membrane</keyword>
<protein>
    <recommendedName>
        <fullName evidence="13">Golgi apparatus protein 1</fullName>
    </recommendedName>
</protein>
<dbReference type="Gramene" id="PNW74741">
    <property type="protein sequence ID" value="PNW74741"/>
    <property type="gene ID" value="CHLRE_12g512000v5"/>
</dbReference>
<dbReference type="PROSITE" id="PS51289">
    <property type="entry name" value="GLG1_C_RICH"/>
    <property type="match status" value="4"/>
</dbReference>
<evidence type="ECO:0008006" key="13">
    <source>
        <dbReference type="Google" id="ProtNLM"/>
    </source>
</evidence>
<keyword evidence="7" id="KW-0325">Glycoprotein</keyword>
<dbReference type="ExpressionAtlas" id="A0A2K3D2H8">
    <property type="expression patterns" value="baseline"/>
</dbReference>
<keyword evidence="3 10" id="KW-0732">Signal</keyword>
<dbReference type="PaxDb" id="3055-EDP05518"/>
<reference evidence="11 12" key="1">
    <citation type="journal article" date="2007" name="Science">
        <title>The Chlamydomonas genome reveals the evolution of key animal and plant functions.</title>
        <authorList>
            <person name="Merchant S.S."/>
            <person name="Prochnik S.E."/>
            <person name="Vallon O."/>
            <person name="Harris E.H."/>
            <person name="Karpowicz S.J."/>
            <person name="Witman G.B."/>
            <person name="Terry A."/>
            <person name="Salamov A."/>
            <person name="Fritz-Laylin L.K."/>
            <person name="Marechal-Drouard L."/>
            <person name="Marshall W.F."/>
            <person name="Qu L.H."/>
            <person name="Nelson D.R."/>
            <person name="Sanderfoot A.A."/>
            <person name="Spalding M.H."/>
            <person name="Kapitonov V.V."/>
            <person name="Ren Q."/>
            <person name="Ferris P."/>
            <person name="Lindquist E."/>
            <person name="Shapiro H."/>
            <person name="Lucas S.M."/>
            <person name="Grimwood J."/>
            <person name="Schmutz J."/>
            <person name="Cardol P."/>
            <person name="Cerutti H."/>
            <person name="Chanfreau G."/>
            <person name="Chen C.L."/>
            <person name="Cognat V."/>
            <person name="Croft M.T."/>
            <person name="Dent R."/>
            <person name="Dutcher S."/>
            <person name="Fernandez E."/>
            <person name="Fukuzawa H."/>
            <person name="Gonzalez-Ballester D."/>
            <person name="Gonzalez-Halphen D."/>
            <person name="Hallmann A."/>
            <person name="Hanikenne M."/>
            <person name="Hippler M."/>
            <person name="Inwood W."/>
            <person name="Jabbari K."/>
            <person name="Kalanon M."/>
            <person name="Kuras R."/>
            <person name="Lefebvre P.A."/>
            <person name="Lemaire S.D."/>
            <person name="Lobanov A.V."/>
            <person name="Lohr M."/>
            <person name="Manuell A."/>
            <person name="Meier I."/>
            <person name="Mets L."/>
            <person name="Mittag M."/>
            <person name="Mittelmeier T."/>
            <person name="Moroney J.V."/>
            <person name="Moseley J."/>
            <person name="Napoli C."/>
            <person name="Nedelcu A.M."/>
            <person name="Niyogi K."/>
            <person name="Novoselov S.V."/>
            <person name="Paulsen I.T."/>
            <person name="Pazour G."/>
            <person name="Purton S."/>
            <person name="Ral J.P."/>
            <person name="Riano-Pachon D.M."/>
            <person name="Riekhof W."/>
            <person name="Rymarquis L."/>
            <person name="Schroda M."/>
            <person name="Stern D."/>
            <person name="Umen J."/>
            <person name="Willows R."/>
            <person name="Wilson N."/>
            <person name="Zimmer S.L."/>
            <person name="Allmer J."/>
            <person name="Balk J."/>
            <person name="Bisova K."/>
            <person name="Chen C.J."/>
            <person name="Elias M."/>
            <person name="Gendler K."/>
            <person name="Hauser C."/>
            <person name="Lamb M.R."/>
            <person name="Ledford H."/>
            <person name="Long J.C."/>
            <person name="Minagawa J."/>
            <person name="Page M.D."/>
            <person name="Pan J."/>
            <person name="Pootakham W."/>
            <person name="Roje S."/>
            <person name="Rose A."/>
            <person name="Stahlberg E."/>
            <person name="Terauchi A.M."/>
            <person name="Yang P."/>
            <person name="Ball S."/>
            <person name="Bowler C."/>
            <person name="Dieckmann C.L."/>
            <person name="Gladyshev V.N."/>
            <person name="Green P."/>
            <person name="Jorgensen R."/>
            <person name="Mayfield S."/>
            <person name="Mueller-Roeber B."/>
            <person name="Rajamani S."/>
            <person name="Sayre R.T."/>
            <person name="Brokstein P."/>
            <person name="Dubchak I."/>
            <person name="Goodstein D."/>
            <person name="Hornick L."/>
            <person name="Huang Y.W."/>
            <person name="Jhaveri J."/>
            <person name="Luo Y."/>
            <person name="Martinez D."/>
            <person name="Ngau W.C."/>
            <person name="Otillar B."/>
            <person name="Poliakov A."/>
            <person name="Porter A."/>
            <person name="Szajkowski L."/>
            <person name="Werner G."/>
            <person name="Zhou K."/>
            <person name="Grigoriev I.V."/>
            <person name="Rokhsar D.S."/>
            <person name="Grossman A.R."/>
        </authorList>
    </citation>
    <scope>NUCLEOTIDE SEQUENCE [LARGE SCALE GENOMIC DNA]</scope>
    <source>
        <strain evidence="12">CC-503</strain>
    </source>
</reference>
<feature type="transmembrane region" description="Helical" evidence="9">
    <location>
        <begin position="1049"/>
        <end position="1073"/>
    </location>
</feature>
<gene>
    <name evidence="11" type="ORF">CHLRE_12g512000v5</name>
</gene>
<dbReference type="InterPro" id="IPR017873">
    <property type="entry name" value="Cys-rich_GLG1_repeat_euk"/>
</dbReference>
<dbReference type="OrthoDB" id="2015434at2759"/>
<feature type="chain" id="PRO_5014370849" description="Golgi apparatus protein 1" evidence="10">
    <location>
        <begin position="26"/>
        <end position="1094"/>
    </location>
</feature>
<evidence type="ECO:0000256" key="10">
    <source>
        <dbReference type="SAM" id="SignalP"/>
    </source>
</evidence>
<feature type="region of interest" description="Disordered" evidence="8">
    <location>
        <begin position="104"/>
        <end position="231"/>
    </location>
</feature>
<evidence type="ECO:0000256" key="4">
    <source>
        <dbReference type="ARBA" id="ARBA00022737"/>
    </source>
</evidence>
<feature type="compositionally biased region" description="Basic and acidic residues" evidence="8">
    <location>
        <begin position="215"/>
        <end position="224"/>
    </location>
</feature>
<accession>A0A2K3D2H8</accession>
<evidence type="ECO:0000256" key="7">
    <source>
        <dbReference type="ARBA" id="ARBA00023180"/>
    </source>
</evidence>
<comment type="subcellular location">
    <subcellularLocation>
        <location evidence="1">Membrane</location>
        <topology evidence="1">Single-pass type I membrane protein</topology>
    </subcellularLocation>
</comment>
<evidence type="ECO:0000256" key="2">
    <source>
        <dbReference type="ARBA" id="ARBA00022692"/>
    </source>
</evidence>
<organism evidence="11 12">
    <name type="scientific">Chlamydomonas reinhardtii</name>
    <name type="common">Chlamydomonas smithii</name>
    <dbReference type="NCBI Taxonomy" id="3055"/>
    <lineage>
        <taxon>Eukaryota</taxon>
        <taxon>Viridiplantae</taxon>
        <taxon>Chlorophyta</taxon>
        <taxon>core chlorophytes</taxon>
        <taxon>Chlorophyceae</taxon>
        <taxon>CS clade</taxon>
        <taxon>Chlamydomonadales</taxon>
        <taxon>Chlamydomonadaceae</taxon>
        <taxon>Chlamydomonas</taxon>
    </lineage>
</organism>